<feature type="compositionally biased region" description="Low complexity" evidence="18">
    <location>
        <begin position="91"/>
        <end position="109"/>
    </location>
</feature>
<evidence type="ECO:0000256" key="10">
    <source>
        <dbReference type="ARBA" id="ARBA00022829"/>
    </source>
</evidence>
<sequence length="129" mass="14768">MSVNTTNPYASNDQLSSLEQDILWEFAKLNDKVKRAANLAQLTAESPNESLLEELRKLERRMGLVLTLFSSSVWGVLNDAQAAEEERARQQAEAQYQEELQQQQQQYQYQGGGDISYDDSRAWTEDSMM</sequence>
<evidence type="ECO:0000313" key="19">
    <source>
        <dbReference type="EMBL" id="OCF36472.1"/>
    </source>
</evidence>
<evidence type="ECO:0000256" key="8">
    <source>
        <dbReference type="ARBA" id="ARBA00022701"/>
    </source>
</evidence>
<keyword evidence="20" id="KW-1185">Reference proteome</keyword>
<evidence type="ECO:0000256" key="18">
    <source>
        <dbReference type="SAM" id="MobiDB-lite"/>
    </source>
</evidence>
<evidence type="ECO:0000313" key="20">
    <source>
        <dbReference type="Proteomes" id="UP000092666"/>
    </source>
</evidence>
<dbReference type="InterPro" id="IPR013965">
    <property type="entry name" value="DASH_Dad3"/>
</dbReference>
<evidence type="ECO:0000256" key="5">
    <source>
        <dbReference type="ARBA" id="ARBA00022454"/>
    </source>
</evidence>
<dbReference type="OrthoDB" id="2443965at2759"/>
<keyword evidence="14" id="KW-0131">Cell cycle</keyword>
<keyword evidence="8" id="KW-0493">Microtubule</keyword>
<organism evidence="19 20">
    <name type="scientific">Kwoniella heveanensis BCC8398</name>
    <dbReference type="NCBI Taxonomy" id="1296120"/>
    <lineage>
        <taxon>Eukaryota</taxon>
        <taxon>Fungi</taxon>
        <taxon>Dikarya</taxon>
        <taxon>Basidiomycota</taxon>
        <taxon>Agaricomycotina</taxon>
        <taxon>Tremellomycetes</taxon>
        <taxon>Tremellales</taxon>
        <taxon>Cryptococcaceae</taxon>
        <taxon>Kwoniella</taxon>
    </lineage>
</organism>
<dbReference type="Proteomes" id="UP000092666">
    <property type="component" value="Unassembled WGS sequence"/>
</dbReference>
<dbReference type="AlphaFoldDB" id="A0A1B9GZM2"/>
<keyword evidence="7" id="KW-0132">Cell division</keyword>
<dbReference type="GO" id="GO:0051301">
    <property type="term" value="P:cell division"/>
    <property type="evidence" value="ECO:0007669"/>
    <property type="project" value="UniProtKB-KW"/>
</dbReference>
<evidence type="ECO:0000256" key="15">
    <source>
        <dbReference type="ARBA" id="ARBA00023328"/>
    </source>
</evidence>
<evidence type="ECO:0000256" key="17">
    <source>
        <dbReference type="ARBA" id="ARBA00044305"/>
    </source>
</evidence>
<keyword evidence="10" id="KW-0159">Chromosome partition</keyword>
<evidence type="ECO:0000256" key="11">
    <source>
        <dbReference type="ARBA" id="ARBA00022838"/>
    </source>
</evidence>
<dbReference type="PANTHER" id="PTHR28017">
    <property type="entry name" value="DASH COMPLEX SUBUNIT DAD3"/>
    <property type="match status" value="1"/>
</dbReference>
<evidence type="ECO:0000256" key="9">
    <source>
        <dbReference type="ARBA" id="ARBA00022776"/>
    </source>
</evidence>
<feature type="region of interest" description="Disordered" evidence="18">
    <location>
        <begin position="88"/>
        <end position="129"/>
    </location>
</feature>
<feature type="compositionally biased region" description="Basic and acidic residues" evidence="18">
    <location>
        <begin position="118"/>
        <end position="129"/>
    </location>
</feature>
<evidence type="ECO:0000256" key="7">
    <source>
        <dbReference type="ARBA" id="ARBA00022618"/>
    </source>
</evidence>
<evidence type="ECO:0000256" key="13">
    <source>
        <dbReference type="ARBA" id="ARBA00023242"/>
    </source>
</evidence>
<keyword evidence="13" id="KW-0539">Nucleus</keyword>
<comment type="similarity">
    <text evidence="4">Belongs to the DASH complex DAD3 family.</text>
</comment>
<protein>
    <recommendedName>
        <fullName evidence="16">DASH complex subunit DAD3</fullName>
    </recommendedName>
    <alternativeName>
        <fullName evidence="17">Outer kinetochore protein DAD3</fullName>
    </alternativeName>
</protein>
<evidence type="ECO:0000256" key="4">
    <source>
        <dbReference type="ARBA" id="ARBA00006277"/>
    </source>
</evidence>
<dbReference type="GO" id="GO:0042729">
    <property type="term" value="C:DASH complex"/>
    <property type="evidence" value="ECO:0007669"/>
    <property type="project" value="InterPro"/>
</dbReference>
<reference evidence="20" key="2">
    <citation type="submission" date="2013-12" db="EMBL/GenBank/DDBJ databases">
        <title>Evolution of pathogenesis and genome organization in the Tremellales.</title>
        <authorList>
            <person name="Cuomo C."/>
            <person name="Litvintseva A."/>
            <person name="Heitman J."/>
            <person name="Chen Y."/>
            <person name="Sun S."/>
            <person name="Springer D."/>
            <person name="Dromer F."/>
            <person name="Young S."/>
            <person name="Zeng Q."/>
            <person name="Chapman S."/>
            <person name="Gujja S."/>
            <person name="Saif S."/>
            <person name="Birren B."/>
        </authorList>
    </citation>
    <scope>NUCLEOTIDE SEQUENCE [LARGE SCALE GENOMIC DNA]</scope>
    <source>
        <strain evidence="20">BCC8398</strain>
    </source>
</reference>
<name>A0A1B9GZM2_9TREE</name>
<keyword evidence="15" id="KW-0137">Centromere</keyword>
<evidence type="ECO:0000256" key="12">
    <source>
        <dbReference type="ARBA" id="ARBA00023212"/>
    </source>
</evidence>
<evidence type="ECO:0000256" key="1">
    <source>
        <dbReference type="ARBA" id="ARBA00004123"/>
    </source>
</evidence>
<dbReference type="PANTHER" id="PTHR28017:SF1">
    <property type="entry name" value="DASH COMPLEX SUBUNIT DAD3"/>
    <property type="match status" value="1"/>
</dbReference>
<reference evidence="19 20" key="1">
    <citation type="submission" date="2013-07" db="EMBL/GenBank/DDBJ databases">
        <title>The Genome Sequence of Cryptococcus heveanensis BCC8398.</title>
        <authorList>
            <consortium name="The Broad Institute Genome Sequencing Platform"/>
            <person name="Cuomo C."/>
            <person name="Litvintseva A."/>
            <person name="Chen Y."/>
            <person name="Heitman J."/>
            <person name="Sun S."/>
            <person name="Springer D."/>
            <person name="Dromer F."/>
            <person name="Young S.K."/>
            <person name="Zeng Q."/>
            <person name="Gargeya S."/>
            <person name="Fitzgerald M."/>
            <person name="Abouelleil A."/>
            <person name="Alvarado L."/>
            <person name="Berlin A.M."/>
            <person name="Chapman S.B."/>
            <person name="Dewar J."/>
            <person name="Goldberg J."/>
            <person name="Griggs A."/>
            <person name="Gujja S."/>
            <person name="Hansen M."/>
            <person name="Howarth C."/>
            <person name="Imamovic A."/>
            <person name="Larimer J."/>
            <person name="McCowan C."/>
            <person name="Murphy C."/>
            <person name="Pearson M."/>
            <person name="Priest M."/>
            <person name="Roberts A."/>
            <person name="Saif S."/>
            <person name="Shea T."/>
            <person name="Sykes S."/>
            <person name="Wortman J."/>
            <person name="Nusbaum C."/>
            <person name="Birren B."/>
        </authorList>
    </citation>
    <scope>NUCLEOTIDE SEQUENCE [LARGE SCALE GENOMIC DNA]</scope>
    <source>
        <strain evidence="19 20">BCC8398</strain>
    </source>
</reference>
<keyword evidence="12" id="KW-0206">Cytoskeleton</keyword>
<dbReference type="STRING" id="1296120.A0A1B9GZM2"/>
<dbReference type="GO" id="GO:0051010">
    <property type="term" value="F:microtubule plus-end binding"/>
    <property type="evidence" value="ECO:0007669"/>
    <property type="project" value="TreeGrafter"/>
</dbReference>
<evidence type="ECO:0000256" key="6">
    <source>
        <dbReference type="ARBA" id="ARBA00022490"/>
    </source>
</evidence>
<keyword evidence="9" id="KW-0498">Mitosis</keyword>
<accession>A0A1B9GZM2</accession>
<proteinExistence type="inferred from homology"/>
<keyword evidence="5" id="KW-0158">Chromosome</keyword>
<evidence type="ECO:0000256" key="2">
    <source>
        <dbReference type="ARBA" id="ARBA00004186"/>
    </source>
</evidence>
<dbReference type="GO" id="GO:0005874">
    <property type="term" value="C:microtubule"/>
    <property type="evidence" value="ECO:0007669"/>
    <property type="project" value="UniProtKB-KW"/>
</dbReference>
<dbReference type="GO" id="GO:0008608">
    <property type="term" value="P:attachment of spindle microtubules to kinetochore"/>
    <property type="evidence" value="ECO:0007669"/>
    <property type="project" value="InterPro"/>
</dbReference>
<gene>
    <name evidence="19" type="ORF">I316_01721</name>
</gene>
<evidence type="ECO:0000256" key="3">
    <source>
        <dbReference type="ARBA" id="ARBA00004629"/>
    </source>
</evidence>
<comment type="subcellular location">
    <subcellularLocation>
        <location evidence="3">Chromosome</location>
        <location evidence="3">Centromere</location>
        <location evidence="3">Kinetochore</location>
    </subcellularLocation>
    <subcellularLocation>
        <location evidence="2">Cytoplasm</location>
        <location evidence="2">Cytoskeleton</location>
        <location evidence="2">Spindle</location>
    </subcellularLocation>
    <subcellularLocation>
        <location evidence="1">Nucleus</location>
    </subcellularLocation>
</comment>
<evidence type="ECO:0000256" key="16">
    <source>
        <dbReference type="ARBA" id="ARBA00044179"/>
    </source>
</evidence>
<dbReference type="EMBL" id="KI669495">
    <property type="protein sequence ID" value="OCF36472.1"/>
    <property type="molecule type" value="Genomic_DNA"/>
</dbReference>
<evidence type="ECO:0000256" key="14">
    <source>
        <dbReference type="ARBA" id="ARBA00023306"/>
    </source>
</evidence>
<dbReference type="Pfam" id="PF08656">
    <property type="entry name" value="DASH_Dad3"/>
    <property type="match status" value="1"/>
</dbReference>
<keyword evidence="11" id="KW-0995">Kinetochore</keyword>
<keyword evidence="6" id="KW-0963">Cytoplasm</keyword>
<dbReference type="GO" id="GO:0072686">
    <property type="term" value="C:mitotic spindle"/>
    <property type="evidence" value="ECO:0007669"/>
    <property type="project" value="InterPro"/>
</dbReference>